<keyword evidence="4" id="KW-1185">Reference proteome</keyword>
<dbReference type="PANTHER" id="PTHR43019:SF23">
    <property type="entry name" value="PROTEASE DO-LIKE 5, CHLOROPLASTIC"/>
    <property type="match status" value="1"/>
</dbReference>
<organism evidence="3 4">
    <name type="scientific">Cognatishimia activa</name>
    <dbReference type="NCBI Taxonomy" id="1715691"/>
    <lineage>
        <taxon>Bacteria</taxon>
        <taxon>Pseudomonadati</taxon>
        <taxon>Pseudomonadota</taxon>
        <taxon>Alphaproteobacteria</taxon>
        <taxon>Rhodobacterales</taxon>
        <taxon>Paracoccaceae</taxon>
        <taxon>Cognatishimia</taxon>
    </lineage>
</organism>
<dbReference type="InterPro" id="IPR036366">
    <property type="entry name" value="PGBDSf"/>
</dbReference>
<dbReference type="EMBL" id="CYUE01000013">
    <property type="protein sequence ID" value="CUK25631.1"/>
    <property type="molecule type" value="Genomic_DNA"/>
</dbReference>
<evidence type="ECO:0000256" key="1">
    <source>
        <dbReference type="SAM" id="SignalP"/>
    </source>
</evidence>
<proteinExistence type="predicted"/>
<dbReference type="SUPFAM" id="SSF50494">
    <property type="entry name" value="Trypsin-like serine proteases"/>
    <property type="match status" value="1"/>
</dbReference>
<dbReference type="AlphaFoldDB" id="A0A0P1IQ00"/>
<dbReference type="Gene3D" id="1.10.101.10">
    <property type="entry name" value="PGBD-like superfamily/PGBD"/>
    <property type="match status" value="1"/>
</dbReference>
<sequence length="580" mass="62499">MSRFFFSFVCGFFFLCRAAFAQEDIAWVQIEAQPSLSDANAQIIKYAGQLEDVNGFALGGGWYGIALGPYTREDAETVLQAYRRDGLIPRDAYVTFTSTFRSQFWPIGANLLNVRLDPAENEPAPSVEAASEPQVLELNVPDETPREARASEARLTRDEKKELQIWLQWAGFYNSSIDGAFGRGTRASMSAWQAANGHETTGVMTTGQRAQLKAQYNAVLDGLDLRAYTSLEAGIEMLVPLGVVEKKSAEYPFVNFSPTADVDAQVVLISQEGDQSTLFGLYDIMQTLELVPLEGPRERRKDSFVLVGEDAARISHTEVSLKNGEIKGFTLVWPAGDEERRRRLLSEMRASFTRIDGVMDPAVGAESLQDLDLLSGLEIRRPKLSRSGFFINSQGTVVTTAEVVDSCQRITLEGEYDAELLGVNEQLGVAVLAPAKGLAPMSVASFSAATPRLKSEIAVAGYSFEGVLGAPTVTYGTLADLRGLQGEEELKRLALAPLPGDAGGPVFDTGGSVVGMLLPAPTNTGRQLPPDVSFAASGRTIQTILNDEGIATNSSATAGSIAPEDLTTLAGEVTVLVSCW</sequence>
<evidence type="ECO:0000313" key="3">
    <source>
        <dbReference type="EMBL" id="CUK25631.1"/>
    </source>
</evidence>
<dbReference type="InterPro" id="IPR009003">
    <property type="entry name" value="Peptidase_S1_PA"/>
</dbReference>
<feature type="domain" description="Peptidoglycan binding-like" evidence="2">
    <location>
        <begin position="158"/>
        <end position="212"/>
    </location>
</feature>
<feature type="chain" id="PRO_5006065498" evidence="1">
    <location>
        <begin position="22"/>
        <end position="580"/>
    </location>
</feature>
<feature type="signal peptide" evidence="1">
    <location>
        <begin position="1"/>
        <end position="21"/>
    </location>
</feature>
<dbReference type="STRING" id="1715691.TA5113_01692"/>
<protein>
    <submittedName>
        <fullName evidence="3">His-Xaa-Ser repeat protein HxsA</fullName>
    </submittedName>
</protein>
<dbReference type="SUPFAM" id="SSF47090">
    <property type="entry name" value="PGBD-like"/>
    <property type="match status" value="1"/>
</dbReference>
<dbReference type="InterPro" id="IPR036365">
    <property type="entry name" value="PGBD-like_sf"/>
</dbReference>
<dbReference type="InterPro" id="IPR043504">
    <property type="entry name" value="Peptidase_S1_PA_chymotrypsin"/>
</dbReference>
<evidence type="ECO:0000259" key="2">
    <source>
        <dbReference type="Pfam" id="PF01471"/>
    </source>
</evidence>
<dbReference type="Proteomes" id="UP000051184">
    <property type="component" value="Unassembled WGS sequence"/>
</dbReference>
<evidence type="ECO:0000313" key="4">
    <source>
        <dbReference type="Proteomes" id="UP000051184"/>
    </source>
</evidence>
<reference evidence="4" key="1">
    <citation type="submission" date="2015-09" db="EMBL/GenBank/DDBJ databases">
        <authorList>
            <person name="Rodrigo-Torres Lidia"/>
            <person name="Arahal R.David."/>
        </authorList>
    </citation>
    <scope>NUCLEOTIDE SEQUENCE [LARGE SCALE GENOMIC DNA]</scope>
    <source>
        <strain evidence="4">CECT 5114</strain>
    </source>
</reference>
<dbReference type="PANTHER" id="PTHR43019">
    <property type="entry name" value="SERINE ENDOPROTEASE DEGS"/>
    <property type="match status" value="1"/>
</dbReference>
<dbReference type="Pfam" id="PF01471">
    <property type="entry name" value="PG_binding_1"/>
    <property type="match status" value="1"/>
</dbReference>
<dbReference type="Pfam" id="PF13365">
    <property type="entry name" value="Trypsin_2"/>
    <property type="match status" value="1"/>
</dbReference>
<gene>
    <name evidence="3" type="ORF">TA5114_01432</name>
</gene>
<keyword evidence="1" id="KW-0732">Signal</keyword>
<name>A0A0P1IQ00_9RHOB</name>
<dbReference type="RefSeq" id="WP_058314604.1">
    <property type="nucleotide sequence ID" value="NZ_CYTO01000010.1"/>
</dbReference>
<dbReference type="InterPro" id="IPR002477">
    <property type="entry name" value="Peptidoglycan-bd-like"/>
</dbReference>
<dbReference type="OrthoDB" id="6810892at2"/>
<dbReference type="Gene3D" id="2.40.10.10">
    <property type="entry name" value="Trypsin-like serine proteases"/>
    <property type="match status" value="2"/>
</dbReference>
<accession>A0A0P1IQ00</accession>